<reference evidence="2 3" key="2">
    <citation type="journal article" date="2017" name="Front. Plant Sci.">
        <title>Gene Classification and Mining of Molecular Markers Useful in Red Clover (Trifolium pratense) Breeding.</title>
        <authorList>
            <person name="Istvanek J."/>
            <person name="Dluhosova J."/>
            <person name="Dluhos P."/>
            <person name="Patkova L."/>
            <person name="Nedelnik J."/>
            <person name="Repkova J."/>
        </authorList>
    </citation>
    <scope>NUCLEOTIDE SEQUENCE [LARGE SCALE GENOMIC DNA]</scope>
    <source>
        <strain evidence="3">cv. Tatra</strain>
        <tissue evidence="2">Young leaves</tissue>
    </source>
</reference>
<name>A0A2K3L1G4_TRIPR</name>
<reference evidence="2 3" key="1">
    <citation type="journal article" date="2014" name="Am. J. Bot.">
        <title>Genome assembly and annotation for red clover (Trifolium pratense; Fabaceae).</title>
        <authorList>
            <person name="Istvanek J."/>
            <person name="Jaros M."/>
            <person name="Krenek A."/>
            <person name="Repkova J."/>
        </authorList>
    </citation>
    <scope>NUCLEOTIDE SEQUENCE [LARGE SCALE GENOMIC DNA]</scope>
    <source>
        <strain evidence="3">cv. Tatra</strain>
        <tissue evidence="2">Young leaves</tissue>
    </source>
</reference>
<dbReference type="AlphaFoldDB" id="A0A2K3L1G4"/>
<evidence type="ECO:0000313" key="2">
    <source>
        <dbReference type="EMBL" id="PNX72384.1"/>
    </source>
</evidence>
<dbReference type="EMBL" id="ASHM01024579">
    <property type="protein sequence ID" value="PNX72384.1"/>
    <property type="molecule type" value="Genomic_DNA"/>
</dbReference>
<comment type="caution">
    <text evidence="2">The sequence shown here is derived from an EMBL/GenBank/DDBJ whole genome shotgun (WGS) entry which is preliminary data.</text>
</comment>
<feature type="compositionally biased region" description="Low complexity" evidence="1">
    <location>
        <begin position="68"/>
        <end position="93"/>
    </location>
</feature>
<sequence>VLLYDYYSQAGRETDIEKVVVREDLGGGGENSVGGAPVIELVEVGGRLVEVERGEVSEVPITKQPESEVPAIEAPTTEEPTQTTEETPVTPLPRAGREIDVDRVVVQDDLGGSGENLGGIPVIKLVEVLLYNYYSRVEMEIGLEKVVVQKDLGEGGKNLVDSIPVIKLVEVGGHLIEVAQGVGVSILKRSSAGLVLHMVLNVRMRH</sequence>
<accession>A0A2K3L1G4</accession>
<proteinExistence type="predicted"/>
<gene>
    <name evidence="2" type="ORF">L195_g028274</name>
</gene>
<dbReference type="Proteomes" id="UP000236291">
    <property type="component" value="Unassembled WGS sequence"/>
</dbReference>
<feature type="non-terminal residue" evidence="2">
    <location>
        <position position="1"/>
    </location>
</feature>
<organism evidence="2 3">
    <name type="scientific">Trifolium pratense</name>
    <name type="common">Red clover</name>
    <dbReference type="NCBI Taxonomy" id="57577"/>
    <lineage>
        <taxon>Eukaryota</taxon>
        <taxon>Viridiplantae</taxon>
        <taxon>Streptophyta</taxon>
        <taxon>Embryophyta</taxon>
        <taxon>Tracheophyta</taxon>
        <taxon>Spermatophyta</taxon>
        <taxon>Magnoliopsida</taxon>
        <taxon>eudicotyledons</taxon>
        <taxon>Gunneridae</taxon>
        <taxon>Pentapetalae</taxon>
        <taxon>rosids</taxon>
        <taxon>fabids</taxon>
        <taxon>Fabales</taxon>
        <taxon>Fabaceae</taxon>
        <taxon>Papilionoideae</taxon>
        <taxon>50 kb inversion clade</taxon>
        <taxon>NPAAA clade</taxon>
        <taxon>Hologalegina</taxon>
        <taxon>IRL clade</taxon>
        <taxon>Trifolieae</taxon>
        <taxon>Trifolium</taxon>
    </lineage>
</organism>
<protein>
    <submittedName>
        <fullName evidence="2">Uncharacterized protein</fullName>
    </submittedName>
</protein>
<evidence type="ECO:0000313" key="3">
    <source>
        <dbReference type="Proteomes" id="UP000236291"/>
    </source>
</evidence>
<feature type="region of interest" description="Disordered" evidence="1">
    <location>
        <begin position="59"/>
        <end position="94"/>
    </location>
</feature>
<evidence type="ECO:0000256" key="1">
    <source>
        <dbReference type="SAM" id="MobiDB-lite"/>
    </source>
</evidence>